<dbReference type="Gene3D" id="3.80.10.10">
    <property type="entry name" value="Ribonuclease Inhibitor"/>
    <property type="match status" value="2"/>
</dbReference>
<proteinExistence type="predicted"/>
<evidence type="ECO:0000313" key="11">
    <source>
        <dbReference type="Ensembl" id="ENSFHEP00000030629.1"/>
    </source>
</evidence>
<dbReference type="EMBL" id="GCES01035684">
    <property type="protein sequence ID" value="JAR50639.1"/>
    <property type="molecule type" value="Transcribed_RNA"/>
</dbReference>
<reference evidence="11" key="2">
    <citation type="submission" date="2025-05" db="UniProtKB">
        <authorList>
            <consortium name="Ensembl"/>
        </authorList>
    </citation>
    <scope>IDENTIFICATION</scope>
</reference>
<dbReference type="Ensembl" id="ENSFHET00000022358.1">
    <property type="protein sequence ID" value="ENSFHEP00000030629.1"/>
    <property type="gene ID" value="ENSFHEG00000016074.1"/>
</dbReference>
<feature type="region of interest" description="Disordered" evidence="7">
    <location>
        <begin position="1046"/>
        <end position="1111"/>
    </location>
</feature>
<feature type="domain" description="Ig-like" evidence="9">
    <location>
        <begin position="1806"/>
        <end position="1902"/>
    </location>
</feature>
<protein>
    <submittedName>
        <fullName evidence="11">Matrix remodeling associated 5</fullName>
    </submittedName>
    <submittedName>
        <fullName evidence="10">Matrix-remodeling-associated protein 5</fullName>
    </submittedName>
</protein>
<feature type="region of interest" description="Disordered" evidence="7">
    <location>
        <begin position="1440"/>
        <end position="1468"/>
    </location>
</feature>
<feature type="compositionally biased region" description="Basic and acidic residues" evidence="7">
    <location>
        <begin position="873"/>
        <end position="891"/>
    </location>
</feature>
<feature type="domain" description="Ig-like" evidence="9">
    <location>
        <begin position="1609"/>
        <end position="1705"/>
    </location>
</feature>
<dbReference type="SUPFAM" id="SSF48726">
    <property type="entry name" value="Immunoglobulin"/>
    <property type="match status" value="12"/>
</dbReference>
<dbReference type="InterPro" id="IPR003599">
    <property type="entry name" value="Ig_sub"/>
</dbReference>
<dbReference type="GeneTree" id="ENSGT00940000159942"/>
<feature type="chain" id="PRO_5044548965" evidence="8">
    <location>
        <begin position="24"/>
        <end position="2496"/>
    </location>
</feature>
<dbReference type="OrthoDB" id="10062932at2759"/>
<feature type="domain" description="Ig-like" evidence="9">
    <location>
        <begin position="1512"/>
        <end position="1603"/>
    </location>
</feature>
<evidence type="ECO:0000256" key="3">
    <source>
        <dbReference type="ARBA" id="ARBA00022737"/>
    </source>
</evidence>
<dbReference type="InterPro" id="IPR050467">
    <property type="entry name" value="LRFN"/>
</dbReference>
<dbReference type="PROSITE" id="PS51450">
    <property type="entry name" value="LRR"/>
    <property type="match status" value="1"/>
</dbReference>
<keyword evidence="2 8" id="KW-0732">Signal</keyword>
<reference evidence="10" key="1">
    <citation type="submission" date="2015-01" db="EMBL/GenBank/DDBJ databases">
        <title>EvidentialGene: Evidence-directed Construction of Complete mRNA Transcriptomes without Genomes.</title>
        <authorList>
            <person name="Gilbert D.G."/>
        </authorList>
    </citation>
    <scope>NUCLEOTIDE SEQUENCE</scope>
</reference>
<feature type="compositionally biased region" description="Polar residues" evidence="7">
    <location>
        <begin position="925"/>
        <end position="942"/>
    </location>
</feature>
<dbReference type="STRING" id="8078.ENSFHEP00000030629"/>
<feature type="domain" description="Ig-like" evidence="9">
    <location>
        <begin position="1907"/>
        <end position="2009"/>
    </location>
</feature>
<accession>A0A146Y926</accession>
<dbReference type="PANTHER" id="PTHR45842">
    <property type="entry name" value="SYNAPTIC ADHESION-LIKE MOLECULE SALM"/>
    <property type="match status" value="1"/>
</dbReference>
<feature type="domain" description="Ig-like" evidence="9">
    <location>
        <begin position="2226"/>
        <end position="2301"/>
    </location>
</feature>
<evidence type="ECO:0000256" key="6">
    <source>
        <dbReference type="ARBA" id="ARBA00023319"/>
    </source>
</evidence>
<dbReference type="Pfam" id="PF13927">
    <property type="entry name" value="Ig_3"/>
    <property type="match status" value="8"/>
</dbReference>
<dbReference type="FunFam" id="2.60.40.10:FF:000621">
    <property type="entry name" value="Immunoglobulin superfamily member 10"/>
    <property type="match status" value="1"/>
</dbReference>
<dbReference type="Proteomes" id="UP000265000">
    <property type="component" value="Unplaced"/>
</dbReference>
<dbReference type="FunFam" id="2.60.40.10:FF:000032">
    <property type="entry name" value="palladin isoform X1"/>
    <property type="match status" value="1"/>
</dbReference>
<dbReference type="SMART" id="SM00409">
    <property type="entry name" value="IG"/>
    <property type="match status" value="12"/>
</dbReference>
<dbReference type="InterPro" id="IPR007110">
    <property type="entry name" value="Ig-like_dom"/>
</dbReference>
<dbReference type="FunFam" id="2.60.40.10:FF:001402">
    <property type="entry name" value="Matrix remodeling associated 5"/>
    <property type="match status" value="1"/>
</dbReference>
<dbReference type="InterPro" id="IPR032675">
    <property type="entry name" value="LRR_dom_sf"/>
</dbReference>
<dbReference type="GeneID" id="105918627"/>
<evidence type="ECO:0000259" key="9">
    <source>
        <dbReference type="PROSITE" id="PS50835"/>
    </source>
</evidence>
<feature type="domain" description="Ig-like" evidence="9">
    <location>
        <begin position="483"/>
        <end position="556"/>
    </location>
</feature>
<evidence type="ECO:0000313" key="12">
    <source>
        <dbReference type="Proteomes" id="UP000265000"/>
    </source>
</evidence>
<dbReference type="FunFam" id="2.60.40.10:FF:001306">
    <property type="entry name" value="Matrix remodeling associated 5"/>
    <property type="match status" value="1"/>
</dbReference>
<feature type="domain" description="Ig-like" evidence="9">
    <location>
        <begin position="2401"/>
        <end position="2494"/>
    </location>
</feature>
<dbReference type="Gene3D" id="2.60.40.10">
    <property type="entry name" value="Immunoglobulins"/>
    <property type="match status" value="12"/>
</dbReference>
<dbReference type="CTD" id="100151112"/>
<feature type="compositionally biased region" description="Low complexity" evidence="7">
    <location>
        <begin position="1090"/>
        <end position="1103"/>
    </location>
</feature>
<evidence type="ECO:0000256" key="5">
    <source>
        <dbReference type="ARBA" id="ARBA00023180"/>
    </source>
</evidence>
<feature type="compositionally biased region" description="Polar residues" evidence="7">
    <location>
        <begin position="1459"/>
        <end position="1468"/>
    </location>
</feature>
<feature type="domain" description="Ig-like" evidence="9">
    <location>
        <begin position="569"/>
        <end position="658"/>
    </location>
</feature>
<feature type="domain" description="Ig-like" evidence="9">
    <location>
        <begin position="2306"/>
        <end position="2395"/>
    </location>
</feature>
<keyword evidence="1" id="KW-0433">Leucine-rich repeat</keyword>
<dbReference type="InterPro" id="IPR001611">
    <property type="entry name" value="Leu-rich_rpt"/>
</dbReference>
<dbReference type="SUPFAM" id="SSF52058">
    <property type="entry name" value="L domain-like"/>
    <property type="match status" value="1"/>
</dbReference>
<keyword evidence="12" id="KW-1185">Reference proteome</keyword>
<feature type="compositionally biased region" description="Basic residues" evidence="7">
    <location>
        <begin position="1060"/>
        <end position="1081"/>
    </location>
</feature>
<dbReference type="Pfam" id="PF07679">
    <property type="entry name" value="I-set"/>
    <property type="match status" value="4"/>
</dbReference>
<keyword evidence="6" id="KW-0393">Immunoglobulin domain</keyword>
<evidence type="ECO:0000313" key="10">
    <source>
        <dbReference type="EMBL" id="JAR50639.1"/>
    </source>
</evidence>
<feature type="region of interest" description="Disordered" evidence="7">
    <location>
        <begin position="827"/>
        <end position="848"/>
    </location>
</feature>
<evidence type="ECO:0000256" key="2">
    <source>
        <dbReference type="ARBA" id="ARBA00022729"/>
    </source>
</evidence>
<dbReference type="Pfam" id="PF13855">
    <property type="entry name" value="LRR_8"/>
    <property type="match status" value="1"/>
</dbReference>
<feature type="domain" description="Ig-like" evidence="9">
    <location>
        <begin position="2015"/>
        <end position="2100"/>
    </location>
</feature>
<keyword evidence="3" id="KW-0677">Repeat</keyword>
<sequence length="2496" mass="275120">MKMEHSTLLVLQTLLVLLPPVVSVPCPRHCSCPQPSELHCTFRSLLTIPAAVPRHVKRINLGFNSIEKIGDKSLSGLRKLELLMVHGNNIHSLPDGAFRDLASLQMLKISYNKLKEISRHSLQGLWSLSRLHLDHNQIELIHPDAFQGLTALRFLQLEGNQLQQLHPATFSTFTLMGQFHISTLRHLYLSDNGLTSLHSQLVQTMPQLENLYLHENPWTCDCRMSWFHDWEKTFPGVLKCKKDRALPGGHLCPMCSSPRHVKNSDLHAAHPLACSSPVISFLHRTTSQEDSESETMTSEDFKDPIGNISVGLSNGHGNELDLECSVDKLKELSNISWEQDDQLQLAANITFSVDIRCAVDREKYEQLWRLIAYYSNSPAHLKREVTLSKDPYPAYVYQQDSVQDAQYYTGLQVKMLAQPAWLMQTSVELQLNRPQSSTRMVQLTLKTNLSETVDTELQQRLRRTWVMIESGNRTRKVLSAIVGSPSEMLCNVHSSDQPVVQWVLPDNSKLNNSYSSPEKRVFFSRDGRLKIKAVTHRDTGVYHCIAKVYGDHAVVSFYLTVQESSSPSPGEDTTITSMEEFAGNPISLDCTASGSPDAEINWILPSSRIVHSQANSSQTLVYFNGTLHIPHTQVSDSGYYKCVAMNQYGVDTLVKKVSIVRSKALIRPLRKFPARPQSASGVNTQIKVPTENMEEASGDNGGSTIRHRVSGVRRKIPGNITPGQRGIHPSRSTWQRSPVLRKPTGSHTGNQKSLVEKKRRMNLSKGKIDPEKWAHILAKIRDRNTVTPLPVSFPTKVEATALMTKSWETRNGSSDGVAVHEREDQHYSMTHSPGEPTELQIKKSSTHSQDIPFTYESHTAYSTLDVTPNSRHVTREPLPTEKAHTEQHTTHDRELNLITGSNSGGFLPQTTSVPPHAITIRQPNAHTVSSSTISFPENQSAESPADKVQAADPSEGLQSSERRDNPNDVTSTINHRDLSLVESQITPSVNPNHSAANQEGSGNYLSETLTLSQFQPHQKDTTVNDPHSQVVVTTGSPITAFTIQAKKNVDTTRQPNSRFRQVKSKRRNGGRRRRPNKKKQRLNTPSNFITTTPSNTPLPTPKTSASKELKKEGSVVTVHLSTTVPFTESQVASSDRLSHKESTVFRQNPEALKEPSSIPASYFETNDSHPLMPKPSWQSTSAAPFPKVTPGLTHGNTTPHSMVGISESAFPTGVSEIPTSVPRQRIEDSPRPSGEHLETVFRTEPAPLLNSNSNHFSRGLVIKLPTDIKKQQAAHQTITEEVGKIHWKETGLDSSLKPSYFTSTASSIKVSGETSPGLSSSQGMLLEVTAQTPTGSEDMNQSSGQNEIINMDLKLEENQTEALSARSDAPLKSNSKTTLASVTSSLPYHVTLSTETPSVSKPRITPPGHQIKYLPTSPSQYATITVSTSQDQQLNLITTTSEPSRPLNAHPTIFPPNQKPANTTPTSQVSTFIPTPTVVPSKPSQQTLSTVSLDVSAQLQLSERGSVQRAKPRITTALSQTITVKAETDAKLPCETEGQPTPFLSWTKVSNGASIARNMKVQRFEVDQNGTLMIRNSQLTDGGQYLCTVQNQYGTDKMMANLVVLPHPPRILQPQQRDIHVYEGSKVELECKIKGVPVPQVTWVLPNSVQMTPTSASVPSTQRIAVDNKGILHISRVSFSDSGIYRCTGSSTAGAETVLVRLHVSAMPPLIQQRQDENVILPEGSSAYINCTATRVSQPVIRWITPDGTQLTASQLISGRNLIVFTNGTLHIQRLGPQNSGRYVCIASNTVASSSRTVMLSVRSKPMSAKAMITSSSHHRTDVIYGSKLLLNCVATGEPEPRIIWRTPSKKLVDNQFSFDPRIKVFLNGSISINSVTDKDRGDYLCVARNKMGDDYVQLRVNVLTKPAKIEQKLQKSSQEVVQGQDLKVDCVASGLPSPEISWALPDGTMVNHVKQKAAVSMGRRRRYVVFDNGTLYFNDVGLPEEGDYTCYAQNQLGKDEMKVRVRVKGGTSQPQIQDKDQNVVRVLSSETVTLHCNAEGKPTPVITWMSPKNSIISPDLRKYKVLKDGTLIVQKVQQFDGGNYTCVARNGVGQDNKVTRLEVLATPLVINGLRGASNTINIKAVQGEHKTVDCVTKGAPSTRIMWILPGNVILPAPYYSNRITVHQNGSLEIRSVKKTDSGQMACVAHNDGGEVRMLVNLDVKETVERAKMEVLQKESFSQRVGNTITLNCSTNGLKLAHLTWILPNGTPLHAGARISKFFHQLDGSLIISNPSITETGMYRCVGHNSAGLVETIVTLSPGIKPQILNRYISPVSIIDSETLFLHCQTTSKPLRLTWTLPSGVVLNRLQKAGRYSVLDNGTIAIQQASVYDRGSYVCRATNEYGSSLLSVSVNIIANQPRIISGPPSVTYAKRGVAVQLNCAATGIPKVEVAWETPDKTRMVVNAQPRLFGNMYLHPTGSLIIQNPTQRDSGVYRCTARNAAGADSKTTFLNVF</sequence>
<evidence type="ECO:0000256" key="7">
    <source>
        <dbReference type="SAM" id="MobiDB-lite"/>
    </source>
</evidence>
<dbReference type="InterPro" id="IPR036179">
    <property type="entry name" value="Ig-like_dom_sf"/>
</dbReference>
<evidence type="ECO:0000256" key="1">
    <source>
        <dbReference type="ARBA" id="ARBA00022614"/>
    </source>
</evidence>
<dbReference type="InterPro" id="IPR013783">
    <property type="entry name" value="Ig-like_fold"/>
</dbReference>
<dbReference type="SMART" id="SM00408">
    <property type="entry name" value="IGc2"/>
    <property type="match status" value="12"/>
</dbReference>
<feature type="region of interest" description="Disordered" evidence="7">
    <location>
        <begin position="925"/>
        <end position="973"/>
    </location>
</feature>
<evidence type="ECO:0000256" key="4">
    <source>
        <dbReference type="ARBA" id="ARBA00023157"/>
    </source>
</evidence>
<dbReference type="InterPro" id="IPR000483">
    <property type="entry name" value="Cys-rich_flank_reg_C"/>
</dbReference>
<feature type="domain" description="Ig-like" evidence="9">
    <location>
        <begin position="2108"/>
        <end position="2203"/>
    </location>
</feature>
<dbReference type="CDD" id="cd00096">
    <property type="entry name" value="Ig"/>
    <property type="match status" value="6"/>
</dbReference>
<keyword evidence="5" id="KW-0325">Glycoprotein</keyword>
<dbReference type="InterPro" id="IPR013098">
    <property type="entry name" value="Ig_I-set"/>
</dbReference>
<dbReference type="PANTHER" id="PTHR45842:SF25">
    <property type="entry name" value="CARBOXYPEPTIDASE N SUBUNIT 2-LIKE"/>
    <property type="match status" value="1"/>
</dbReference>
<name>A0A146Y926_FUNHE</name>
<dbReference type="InterPro" id="IPR003591">
    <property type="entry name" value="Leu-rich_rpt_typical-subtyp"/>
</dbReference>
<dbReference type="FunFam" id="2.60.40.10:FF:001377">
    <property type="entry name" value="Matrix remodeling associated 5"/>
    <property type="match status" value="1"/>
</dbReference>
<feature type="region of interest" description="Disordered" evidence="7">
    <location>
        <begin position="715"/>
        <end position="753"/>
    </location>
</feature>
<dbReference type="SMART" id="SM00082">
    <property type="entry name" value="LRRCT"/>
    <property type="match status" value="1"/>
</dbReference>
<feature type="domain" description="Ig-like" evidence="9">
    <location>
        <begin position="1708"/>
        <end position="1801"/>
    </location>
</feature>
<keyword evidence="4" id="KW-1015">Disulfide bond</keyword>
<dbReference type="PROSITE" id="PS50835">
    <property type="entry name" value="IG_LIKE"/>
    <property type="match status" value="12"/>
</dbReference>
<feature type="signal peptide" evidence="8">
    <location>
        <begin position="1"/>
        <end position="23"/>
    </location>
</feature>
<feature type="region of interest" description="Disordered" evidence="7">
    <location>
        <begin position="870"/>
        <end position="891"/>
    </location>
</feature>
<dbReference type="SMART" id="SM00369">
    <property type="entry name" value="LRR_TYP"/>
    <property type="match status" value="5"/>
</dbReference>
<organism evidence="10">
    <name type="scientific">Fundulus heteroclitus</name>
    <name type="common">Killifish</name>
    <name type="synonym">Mummichog</name>
    <dbReference type="NCBI Taxonomy" id="8078"/>
    <lineage>
        <taxon>Eukaryota</taxon>
        <taxon>Metazoa</taxon>
        <taxon>Chordata</taxon>
        <taxon>Craniata</taxon>
        <taxon>Vertebrata</taxon>
        <taxon>Euteleostomi</taxon>
        <taxon>Actinopterygii</taxon>
        <taxon>Neopterygii</taxon>
        <taxon>Teleostei</taxon>
        <taxon>Neoteleostei</taxon>
        <taxon>Acanthomorphata</taxon>
        <taxon>Ovalentaria</taxon>
        <taxon>Atherinomorphae</taxon>
        <taxon>Cyprinodontiformes</taxon>
        <taxon>Fundulidae</taxon>
        <taxon>Fundulus</taxon>
    </lineage>
</organism>
<feature type="region of interest" description="Disordered" evidence="7">
    <location>
        <begin position="1132"/>
        <end position="1155"/>
    </location>
</feature>
<dbReference type="InterPro" id="IPR003598">
    <property type="entry name" value="Ig_sub2"/>
</dbReference>
<evidence type="ECO:0000256" key="8">
    <source>
        <dbReference type="SAM" id="SignalP"/>
    </source>
</evidence>